<dbReference type="GO" id="GO:0003677">
    <property type="term" value="F:DNA binding"/>
    <property type="evidence" value="ECO:0007669"/>
    <property type="project" value="InterPro"/>
</dbReference>
<evidence type="ECO:0000313" key="3">
    <source>
        <dbReference type="Proteomes" id="UP000183687"/>
    </source>
</evidence>
<sequence>MKNLASERTRLGLKQAEAASKLAVSPKTLAKYENEPASMPGDFIIRACRFYLCNASYLLDMCEERSLGTAVLQ</sequence>
<organism evidence="2 3">
    <name type="scientific">Atopobium minutum</name>
    <dbReference type="NCBI Taxonomy" id="1381"/>
    <lineage>
        <taxon>Bacteria</taxon>
        <taxon>Bacillati</taxon>
        <taxon>Actinomycetota</taxon>
        <taxon>Coriobacteriia</taxon>
        <taxon>Coriobacteriales</taxon>
        <taxon>Atopobiaceae</taxon>
        <taxon>Atopobium</taxon>
    </lineage>
</organism>
<dbReference type="RefSeq" id="WP_057001980.1">
    <property type="nucleotide sequence ID" value="NZ_CALJSN010000005.1"/>
</dbReference>
<accession>A0AB38A4W6</accession>
<protein>
    <submittedName>
        <fullName evidence="2">Helix-turn-helix domain-containing protein</fullName>
    </submittedName>
</protein>
<dbReference type="Proteomes" id="UP000183687">
    <property type="component" value="Unassembled WGS sequence"/>
</dbReference>
<dbReference type="InterPro" id="IPR010982">
    <property type="entry name" value="Lambda_DNA-bd_dom_sf"/>
</dbReference>
<dbReference type="Pfam" id="PF01381">
    <property type="entry name" value="HTH_3"/>
    <property type="match status" value="1"/>
</dbReference>
<dbReference type="AlphaFoldDB" id="A0AB38A4W6"/>
<dbReference type="CDD" id="cd00093">
    <property type="entry name" value="HTH_XRE"/>
    <property type="match status" value="1"/>
</dbReference>
<comment type="caution">
    <text evidence="2">The sequence shown here is derived from an EMBL/GenBank/DDBJ whole genome shotgun (WGS) entry which is preliminary data.</text>
</comment>
<dbReference type="SMART" id="SM00530">
    <property type="entry name" value="HTH_XRE"/>
    <property type="match status" value="1"/>
</dbReference>
<dbReference type="SUPFAM" id="SSF47413">
    <property type="entry name" value="lambda repressor-like DNA-binding domains"/>
    <property type="match status" value="1"/>
</dbReference>
<feature type="domain" description="HTH cro/C1-type" evidence="1">
    <location>
        <begin position="4"/>
        <end position="58"/>
    </location>
</feature>
<gene>
    <name evidence="2" type="ORF">SAMN04489746_0245</name>
</gene>
<evidence type="ECO:0000313" key="2">
    <source>
        <dbReference type="EMBL" id="SEB44516.1"/>
    </source>
</evidence>
<dbReference type="InterPro" id="IPR001387">
    <property type="entry name" value="Cro/C1-type_HTH"/>
</dbReference>
<evidence type="ECO:0000259" key="1">
    <source>
        <dbReference type="PROSITE" id="PS50943"/>
    </source>
</evidence>
<dbReference type="PROSITE" id="PS50943">
    <property type="entry name" value="HTH_CROC1"/>
    <property type="match status" value="1"/>
</dbReference>
<reference evidence="2 3" key="1">
    <citation type="submission" date="2016-10" db="EMBL/GenBank/DDBJ databases">
        <authorList>
            <person name="Varghese N."/>
            <person name="Submissions S."/>
        </authorList>
    </citation>
    <scope>NUCLEOTIDE SEQUENCE [LARGE SCALE GENOMIC DNA]</scope>
    <source>
        <strain evidence="2 3">DSM 20586</strain>
    </source>
</reference>
<proteinExistence type="predicted"/>
<name>A0AB38A4W6_9ACTN</name>
<dbReference type="Gene3D" id="1.10.260.40">
    <property type="entry name" value="lambda repressor-like DNA-binding domains"/>
    <property type="match status" value="1"/>
</dbReference>
<dbReference type="EMBL" id="FNSH01000001">
    <property type="protein sequence ID" value="SEB44516.1"/>
    <property type="molecule type" value="Genomic_DNA"/>
</dbReference>